<dbReference type="SUPFAM" id="SSF51230">
    <property type="entry name" value="Single hybrid motif"/>
    <property type="match status" value="1"/>
</dbReference>
<organism evidence="4 5">
    <name type="scientific">Tuber borchii</name>
    <name type="common">White truffle</name>
    <dbReference type="NCBI Taxonomy" id="42251"/>
    <lineage>
        <taxon>Eukaryota</taxon>
        <taxon>Fungi</taxon>
        <taxon>Dikarya</taxon>
        <taxon>Ascomycota</taxon>
        <taxon>Pezizomycotina</taxon>
        <taxon>Pezizomycetes</taxon>
        <taxon>Pezizales</taxon>
        <taxon>Tuberaceae</taxon>
        <taxon>Tuber</taxon>
    </lineage>
</organism>
<dbReference type="PROSITE" id="PS00188">
    <property type="entry name" value="BIOTIN"/>
    <property type="match status" value="1"/>
</dbReference>
<dbReference type="InterPro" id="IPR013537">
    <property type="entry name" value="AcCoA_COase_cen"/>
</dbReference>
<dbReference type="OrthoDB" id="14612at2759"/>
<dbReference type="GO" id="GO:0005739">
    <property type="term" value="C:mitochondrion"/>
    <property type="evidence" value="ECO:0007669"/>
    <property type="project" value="TreeGrafter"/>
</dbReference>
<dbReference type="SUPFAM" id="SSF52440">
    <property type="entry name" value="PreATP-grasp domain"/>
    <property type="match status" value="1"/>
</dbReference>
<dbReference type="PANTHER" id="PTHR45728:SF3">
    <property type="entry name" value="ACETYL-COA CARBOXYLASE"/>
    <property type="match status" value="1"/>
</dbReference>
<dbReference type="InterPro" id="IPR011053">
    <property type="entry name" value="Single_hybrid_motif"/>
</dbReference>
<proteinExistence type="predicted"/>
<evidence type="ECO:0000259" key="2">
    <source>
        <dbReference type="Pfam" id="PF00364"/>
    </source>
</evidence>
<dbReference type="STRING" id="42251.A0A2T6ZAY6"/>
<dbReference type="Gene3D" id="2.40.50.100">
    <property type="match status" value="1"/>
</dbReference>
<dbReference type="GO" id="GO:0006633">
    <property type="term" value="P:fatty acid biosynthetic process"/>
    <property type="evidence" value="ECO:0007669"/>
    <property type="project" value="InterPro"/>
</dbReference>
<dbReference type="GO" id="GO:0005524">
    <property type="term" value="F:ATP binding"/>
    <property type="evidence" value="ECO:0007669"/>
    <property type="project" value="InterPro"/>
</dbReference>
<dbReference type="FunFam" id="2.40.50.100:FF:000005">
    <property type="entry name" value="Acetyl-CoA carboxylase 1"/>
    <property type="match status" value="1"/>
</dbReference>
<comment type="caution">
    <text evidence="4">The sequence shown here is derived from an EMBL/GenBank/DDBJ whole genome shotgun (WGS) entry which is preliminary data.</text>
</comment>
<dbReference type="Pfam" id="PF08326">
    <property type="entry name" value="ACC_central"/>
    <property type="match status" value="1"/>
</dbReference>
<reference evidence="4 5" key="1">
    <citation type="submission" date="2017-04" db="EMBL/GenBank/DDBJ databases">
        <title>Draft genome sequence of Tuber borchii Vittad., a whitish edible truffle.</title>
        <authorList>
            <consortium name="DOE Joint Genome Institute"/>
            <person name="Murat C."/>
            <person name="Kuo A."/>
            <person name="Barry K.W."/>
            <person name="Clum A."/>
            <person name="Dockter R.B."/>
            <person name="Fauchery L."/>
            <person name="Iotti M."/>
            <person name="Kohler A."/>
            <person name="Labutti K."/>
            <person name="Lindquist E.A."/>
            <person name="Lipzen A."/>
            <person name="Ohm R.A."/>
            <person name="Wang M."/>
            <person name="Grigoriev I.V."/>
            <person name="Zambonelli A."/>
            <person name="Martin F.M."/>
        </authorList>
    </citation>
    <scope>NUCLEOTIDE SEQUENCE [LARGE SCALE GENOMIC DNA]</scope>
    <source>
        <strain evidence="4 5">Tbo3840</strain>
    </source>
</reference>
<feature type="domain" description="Lipoyl-binding" evidence="2">
    <location>
        <begin position="104"/>
        <end position="151"/>
    </location>
</feature>
<evidence type="ECO:0000259" key="3">
    <source>
        <dbReference type="Pfam" id="PF08326"/>
    </source>
</evidence>
<dbReference type="Gene3D" id="3.40.50.20">
    <property type="match status" value="1"/>
</dbReference>
<evidence type="ECO:0000256" key="1">
    <source>
        <dbReference type="ARBA" id="ARBA00023267"/>
    </source>
</evidence>
<dbReference type="AlphaFoldDB" id="A0A2T6ZAY6"/>
<dbReference type="InterPro" id="IPR049076">
    <property type="entry name" value="ACCA"/>
</dbReference>
<keyword evidence="5" id="KW-1185">Reference proteome</keyword>
<dbReference type="GO" id="GO:0003989">
    <property type="term" value="F:acetyl-CoA carboxylase activity"/>
    <property type="evidence" value="ECO:0007669"/>
    <property type="project" value="InterPro"/>
</dbReference>
<sequence length="727" mass="82374">MGCTSFQLRLILSRDLGFNCNNGIAAVEEIRSVRKWAYKTFGDERAIKFTVMATPEDLQANADYIRMADQYVEYGQQDMPVGARERSHITSNTLPRKFGQVPRRNGEHVKKGQEFAEVEVMKMYMPLLAQEDGHVQLIKQPGSTLEAGDILSCLHQAATETHTPHHRLKNIIDGYDNQVIMATSLKELIQALDKFLEENIATGDVELLKSALLPLTEIMDQYSEGLKGQNTRDGGVILGLRDENRDDTNMVVQAVLPHSRMVSRNNLILAILEEYRPNKPNNGSIIKFFRPILKKLTELECRVSTKVALKAREVLIQCALPALEERAAQIEYILRSSVVKSRYGETGWEHRTPHQETLKKVIDSKYTVFDILPTCFAHADLWVSLAALEVYVRRAYRAYELHAVNYHNLDSEPPFILTWDLQLKKVGVTELYGMTQPSAPATPTVERGDGFKRVVFITDLSFLVGKSEIEPVRKGVMVPVTFLDEAEGYHVRALWLISLGKGAKSTRGGLMVNLEERRRSIPLSALETEEEEDFLPAVCNVAVQDAESMDDKDLLERILPLVADHKNEPLSRNVHHITFICGHRDGSYPGHFTLRDPEYREEQSISHIEPVLAFKVELGRLSNFTIKPVFTKNGNIHVYEAYTREIKRGRGYFTRVVNIENNNSDLNYIFINFTPVSPLSPEIEPALGGSTERFGRRLWRLRVTGAEIHIICTNPKSGLAYPLRVII</sequence>
<protein>
    <submittedName>
        <fullName evidence="4">Acetyl-CoA carboxylase</fullName>
    </submittedName>
</protein>
<dbReference type="Proteomes" id="UP000244722">
    <property type="component" value="Unassembled WGS sequence"/>
</dbReference>
<dbReference type="EMBL" id="NESQ01000496">
    <property type="protein sequence ID" value="PUU72606.1"/>
    <property type="molecule type" value="Genomic_DNA"/>
</dbReference>
<dbReference type="CDD" id="cd06850">
    <property type="entry name" value="biotinyl_domain"/>
    <property type="match status" value="1"/>
</dbReference>
<accession>A0A2T6ZAY6</accession>
<dbReference type="InterPro" id="IPR016185">
    <property type="entry name" value="PreATP-grasp_dom_sf"/>
</dbReference>
<evidence type="ECO:0000313" key="4">
    <source>
        <dbReference type="EMBL" id="PUU72606.1"/>
    </source>
</evidence>
<dbReference type="PANTHER" id="PTHR45728">
    <property type="entry name" value="ACETYL-COA CARBOXYLASE, ISOFORM A"/>
    <property type="match status" value="1"/>
</dbReference>
<dbReference type="Pfam" id="PF00364">
    <property type="entry name" value="Biotin_lipoyl"/>
    <property type="match status" value="1"/>
</dbReference>
<keyword evidence="1" id="KW-0092">Biotin</keyword>
<feature type="domain" description="Acetyl-CoA carboxylase central" evidence="3">
    <location>
        <begin position="231"/>
        <end position="657"/>
    </location>
</feature>
<name>A0A2T6ZAY6_TUBBO</name>
<dbReference type="InterPro" id="IPR001882">
    <property type="entry name" value="Biotin_BS"/>
</dbReference>
<evidence type="ECO:0000313" key="5">
    <source>
        <dbReference type="Proteomes" id="UP000244722"/>
    </source>
</evidence>
<gene>
    <name evidence="4" type="ORF">B9Z19DRAFT_1137137</name>
</gene>
<dbReference type="InterPro" id="IPR000089">
    <property type="entry name" value="Biotin_lipoyl"/>
</dbReference>